<dbReference type="RefSeq" id="WP_310259083.1">
    <property type="nucleotide sequence ID" value="NZ_JAVDWA010000004.1"/>
</dbReference>
<dbReference type="PROSITE" id="PS51257">
    <property type="entry name" value="PROKAR_LIPOPROTEIN"/>
    <property type="match status" value="1"/>
</dbReference>
<name>A0ABU1U238_9BACL</name>
<dbReference type="Proteomes" id="UP001258181">
    <property type="component" value="Unassembled WGS sequence"/>
</dbReference>
<gene>
    <name evidence="1" type="ORF">J2X07_002543</name>
</gene>
<reference evidence="1 2" key="1">
    <citation type="submission" date="2023-07" db="EMBL/GenBank/DDBJ databases">
        <title>Sorghum-associated microbial communities from plants grown in Nebraska, USA.</title>
        <authorList>
            <person name="Schachtman D."/>
        </authorList>
    </citation>
    <scope>NUCLEOTIDE SEQUENCE [LARGE SCALE GENOMIC DNA]</scope>
    <source>
        <strain evidence="1 2">BE211</strain>
    </source>
</reference>
<dbReference type="EMBL" id="JAVDWA010000004">
    <property type="protein sequence ID" value="MDR7073556.1"/>
    <property type="molecule type" value="Genomic_DNA"/>
</dbReference>
<accession>A0ABU1U238</accession>
<organism evidence="1 2">
    <name type="scientific">Fictibacillus barbaricus</name>
    <dbReference type="NCBI Taxonomy" id="182136"/>
    <lineage>
        <taxon>Bacteria</taxon>
        <taxon>Bacillati</taxon>
        <taxon>Bacillota</taxon>
        <taxon>Bacilli</taxon>
        <taxon>Bacillales</taxon>
        <taxon>Fictibacillaceae</taxon>
        <taxon>Fictibacillus</taxon>
    </lineage>
</organism>
<evidence type="ECO:0000313" key="2">
    <source>
        <dbReference type="Proteomes" id="UP001258181"/>
    </source>
</evidence>
<evidence type="ECO:0008006" key="3">
    <source>
        <dbReference type="Google" id="ProtNLM"/>
    </source>
</evidence>
<comment type="caution">
    <text evidence="1">The sequence shown here is derived from an EMBL/GenBank/DDBJ whole genome shotgun (WGS) entry which is preliminary data.</text>
</comment>
<evidence type="ECO:0000313" key="1">
    <source>
        <dbReference type="EMBL" id="MDR7073556.1"/>
    </source>
</evidence>
<protein>
    <recommendedName>
        <fullName evidence="3">Lipoprotein</fullName>
    </recommendedName>
</protein>
<keyword evidence="2" id="KW-1185">Reference proteome</keyword>
<sequence length="118" mass="13454">MKIRIGFTIVAIVFLLVGCLEKKDIDLNQHPLSAEKEGTFSLFVLDKKLDTVSSDSLRKQGILNVSKINAATSLKSAQKRYGFLKLKKLPTYVVFDTKQVLYKSSDYKQLLDYLKKHQ</sequence>
<proteinExistence type="predicted"/>